<proteinExistence type="predicted"/>
<name>A0A0B0EFL0_9BACT</name>
<accession>A0A0B0EFL0</accession>
<keyword evidence="1" id="KW-0812">Transmembrane</keyword>
<evidence type="ECO:0000256" key="1">
    <source>
        <dbReference type="SAM" id="Phobius"/>
    </source>
</evidence>
<comment type="caution">
    <text evidence="2">The sequence shown here is derived from an EMBL/GenBank/DDBJ whole genome shotgun (WGS) entry which is preliminary data.</text>
</comment>
<dbReference type="EMBL" id="JRYO01000207">
    <property type="protein sequence ID" value="KHE91364.1"/>
    <property type="molecule type" value="Genomic_DNA"/>
</dbReference>
<gene>
    <name evidence="2" type="ORF">SCABRO_02912</name>
</gene>
<feature type="transmembrane region" description="Helical" evidence="1">
    <location>
        <begin position="6"/>
        <end position="23"/>
    </location>
</feature>
<dbReference type="Proteomes" id="UP000030652">
    <property type="component" value="Unassembled WGS sequence"/>
</dbReference>
<reference evidence="2 3" key="1">
    <citation type="submission" date="2014-10" db="EMBL/GenBank/DDBJ databases">
        <title>Draft genome of anammox bacterium scalindua brodae, obtained using differential coverage binning of sequence data from two enrichment reactors.</title>
        <authorList>
            <person name="Speth D.R."/>
            <person name="Russ L."/>
            <person name="Kartal B."/>
            <person name="Op den Camp H.J."/>
            <person name="Dutilh B.E."/>
            <person name="Jetten M.S."/>
        </authorList>
    </citation>
    <scope>NUCLEOTIDE SEQUENCE [LARGE SCALE GENOMIC DNA]</scope>
    <source>
        <strain evidence="2">RU1</strain>
    </source>
</reference>
<evidence type="ECO:0000313" key="3">
    <source>
        <dbReference type="Proteomes" id="UP000030652"/>
    </source>
</evidence>
<sequence length="26" mass="2686">MVGGIIVFAGLLLVGVIVAVRMSKKD</sequence>
<organism evidence="2 3">
    <name type="scientific">Candidatus Scalindua brodae</name>
    <dbReference type="NCBI Taxonomy" id="237368"/>
    <lineage>
        <taxon>Bacteria</taxon>
        <taxon>Pseudomonadati</taxon>
        <taxon>Planctomycetota</taxon>
        <taxon>Candidatus Brocadiia</taxon>
        <taxon>Candidatus Brocadiales</taxon>
        <taxon>Candidatus Scalinduaceae</taxon>
        <taxon>Candidatus Scalindua</taxon>
    </lineage>
</organism>
<keyword evidence="1" id="KW-0472">Membrane</keyword>
<keyword evidence="1" id="KW-1133">Transmembrane helix</keyword>
<dbReference type="AlphaFoldDB" id="A0A0B0EFL0"/>
<protein>
    <submittedName>
        <fullName evidence="2">Uncharacterized protein</fullName>
    </submittedName>
</protein>
<evidence type="ECO:0000313" key="2">
    <source>
        <dbReference type="EMBL" id="KHE91364.1"/>
    </source>
</evidence>